<dbReference type="STRING" id="244447.ENSCSEP00000000568"/>
<dbReference type="InParanoid" id="A0A3P8UBE5"/>
<dbReference type="Proteomes" id="UP000265120">
    <property type="component" value="Chromosome 6"/>
</dbReference>
<evidence type="ECO:0000313" key="6">
    <source>
        <dbReference type="Proteomes" id="UP000265120"/>
    </source>
</evidence>
<comment type="subcellular location">
    <subcellularLocation>
        <location evidence="1">Secreted</location>
    </subcellularLocation>
</comment>
<evidence type="ECO:0000313" key="5">
    <source>
        <dbReference type="Ensembl" id="ENSCSEP00000000568.1"/>
    </source>
</evidence>
<comment type="similarity">
    <text evidence="2">Belongs to the IL-17 family.</text>
</comment>
<evidence type="ECO:0008006" key="7">
    <source>
        <dbReference type="Google" id="ProtNLM"/>
    </source>
</evidence>
<dbReference type="InterPro" id="IPR029034">
    <property type="entry name" value="Cystine-knot_cytokine"/>
</dbReference>
<dbReference type="OMA" id="TYTQAVC"/>
<organism evidence="5 6">
    <name type="scientific">Cynoglossus semilaevis</name>
    <name type="common">Tongue sole</name>
    <dbReference type="NCBI Taxonomy" id="244447"/>
    <lineage>
        <taxon>Eukaryota</taxon>
        <taxon>Metazoa</taxon>
        <taxon>Chordata</taxon>
        <taxon>Craniata</taxon>
        <taxon>Vertebrata</taxon>
        <taxon>Euteleostomi</taxon>
        <taxon>Actinopterygii</taxon>
        <taxon>Neopterygii</taxon>
        <taxon>Teleostei</taxon>
        <taxon>Neoteleostei</taxon>
        <taxon>Acanthomorphata</taxon>
        <taxon>Carangaria</taxon>
        <taxon>Pleuronectiformes</taxon>
        <taxon>Pleuronectoidei</taxon>
        <taxon>Cynoglossidae</taxon>
        <taxon>Cynoglossinae</taxon>
        <taxon>Cynoglossus</taxon>
    </lineage>
</organism>
<dbReference type="InterPro" id="IPR010345">
    <property type="entry name" value="IL-17_fam"/>
</dbReference>
<protein>
    <recommendedName>
        <fullName evidence="7">Interleukin 17c</fullName>
    </recommendedName>
</protein>
<name>A0A3P8UBE5_CYNSE</name>
<keyword evidence="4" id="KW-0732">Signal</keyword>
<evidence type="ECO:0000256" key="3">
    <source>
        <dbReference type="ARBA" id="ARBA00022525"/>
    </source>
</evidence>
<dbReference type="Ensembl" id="ENSCSET00000000596.1">
    <property type="protein sequence ID" value="ENSCSEP00000000568.1"/>
    <property type="gene ID" value="ENSCSEG00000000396.1"/>
</dbReference>
<keyword evidence="3" id="KW-0964">Secreted</keyword>
<dbReference type="AlphaFoldDB" id="A0A3P8UBE5"/>
<proteinExistence type="inferred from homology"/>
<dbReference type="GO" id="GO:0005576">
    <property type="term" value="C:extracellular region"/>
    <property type="evidence" value="ECO:0007669"/>
    <property type="project" value="UniProtKB-SubCell"/>
</dbReference>
<evidence type="ECO:0000256" key="1">
    <source>
        <dbReference type="ARBA" id="ARBA00004613"/>
    </source>
</evidence>
<sequence>MTFIKNVWNETFFYLCKHLNCVKIEDLKSTQNVLHAAPAWSSKRQRCYSEEELSEAAEKKLSTYYLQSHNLPARGAVASDSTTSFTCPLHLYQQQQNLKISMRSVSPWTYVIKTMVDHYPSSYAEAKCLCTGCILMEEGHLPVESDNYVSIPLMQSRLFLKRELCNGGSKYHLTPVTLDVAVGCVCLKSRSKEV</sequence>
<keyword evidence="6" id="KW-1185">Reference proteome</keyword>
<dbReference type="Pfam" id="PF06083">
    <property type="entry name" value="IL17"/>
    <property type="match status" value="1"/>
</dbReference>
<reference evidence="5" key="2">
    <citation type="submission" date="2025-08" db="UniProtKB">
        <authorList>
            <consortium name="Ensembl"/>
        </authorList>
    </citation>
    <scope>IDENTIFICATION</scope>
</reference>
<evidence type="ECO:0000256" key="2">
    <source>
        <dbReference type="ARBA" id="ARBA00007236"/>
    </source>
</evidence>
<dbReference type="GeneTree" id="ENSGT00940000170707"/>
<dbReference type="Gene3D" id="2.10.90.10">
    <property type="entry name" value="Cystine-knot cytokines"/>
    <property type="match status" value="1"/>
</dbReference>
<dbReference type="GO" id="GO:0005125">
    <property type="term" value="F:cytokine activity"/>
    <property type="evidence" value="ECO:0007669"/>
    <property type="project" value="InterPro"/>
</dbReference>
<evidence type="ECO:0000256" key="4">
    <source>
        <dbReference type="ARBA" id="ARBA00022729"/>
    </source>
</evidence>
<reference evidence="5 6" key="1">
    <citation type="journal article" date="2014" name="Nat. Genet.">
        <title>Whole-genome sequence of a flatfish provides insights into ZW sex chromosome evolution and adaptation to a benthic lifestyle.</title>
        <authorList>
            <person name="Chen S."/>
            <person name="Zhang G."/>
            <person name="Shao C."/>
            <person name="Huang Q."/>
            <person name="Liu G."/>
            <person name="Zhang P."/>
            <person name="Song W."/>
            <person name="An N."/>
            <person name="Chalopin D."/>
            <person name="Volff J.N."/>
            <person name="Hong Y."/>
            <person name="Li Q."/>
            <person name="Sha Z."/>
            <person name="Zhou H."/>
            <person name="Xie M."/>
            <person name="Yu Q."/>
            <person name="Liu Y."/>
            <person name="Xiang H."/>
            <person name="Wang N."/>
            <person name="Wu K."/>
            <person name="Yang C."/>
            <person name="Zhou Q."/>
            <person name="Liao X."/>
            <person name="Yang L."/>
            <person name="Hu Q."/>
            <person name="Zhang J."/>
            <person name="Meng L."/>
            <person name="Jin L."/>
            <person name="Tian Y."/>
            <person name="Lian J."/>
            <person name="Yang J."/>
            <person name="Miao G."/>
            <person name="Liu S."/>
            <person name="Liang Z."/>
            <person name="Yan F."/>
            <person name="Li Y."/>
            <person name="Sun B."/>
            <person name="Zhang H."/>
            <person name="Zhang J."/>
            <person name="Zhu Y."/>
            <person name="Du M."/>
            <person name="Zhao Y."/>
            <person name="Schartl M."/>
            <person name="Tang Q."/>
            <person name="Wang J."/>
        </authorList>
    </citation>
    <scope>NUCLEOTIDE SEQUENCE</scope>
</reference>
<dbReference type="SUPFAM" id="SSF57501">
    <property type="entry name" value="Cystine-knot cytokines"/>
    <property type="match status" value="1"/>
</dbReference>
<accession>A0A3P8UBE5</accession>
<reference evidence="5" key="3">
    <citation type="submission" date="2025-09" db="UniProtKB">
        <authorList>
            <consortium name="Ensembl"/>
        </authorList>
    </citation>
    <scope>IDENTIFICATION</scope>
</reference>